<dbReference type="InterPro" id="IPR009858">
    <property type="entry name" value="DUF1415"/>
</dbReference>
<evidence type="ECO:0008006" key="5">
    <source>
        <dbReference type="Google" id="ProtNLM"/>
    </source>
</evidence>
<evidence type="ECO:0000313" key="3">
    <source>
        <dbReference type="EMBL" id="ABA49773.1"/>
    </source>
</evidence>
<dbReference type="Pfam" id="PF07209">
    <property type="entry name" value="DUF1415"/>
    <property type="match status" value="1"/>
</dbReference>
<feature type="region of interest" description="Disordered" evidence="2">
    <location>
        <begin position="260"/>
        <end position="283"/>
    </location>
</feature>
<proteinExistence type="predicted"/>
<evidence type="ECO:0000256" key="1">
    <source>
        <dbReference type="SAM" id="Coils"/>
    </source>
</evidence>
<dbReference type="KEGG" id="bpm:BURPS1710b_3616"/>
<evidence type="ECO:0000313" key="4">
    <source>
        <dbReference type="Proteomes" id="UP000002700"/>
    </source>
</evidence>
<feature type="coiled-coil region" evidence="1">
    <location>
        <begin position="117"/>
        <end position="144"/>
    </location>
</feature>
<sequence>MRRLGATAPTSGEDRRCRVAVRTAGLEPPSRTPFGTELPDGLATRRITSHPVASPRRMPRRLRPLQSRLDRHAVSAMTEVSPPDADILAATRHWLTRAVIGLNLCPFAKGVHVKRQIRYAISRARSLEAALTDLENELRHLDAADPDEVDTTLVIFPNAFGNFLDYNDALWFADRLLRQLRLDGTLQIASFHPRYQFDGTEPDDIENYTNRAPYPILHLLRETSIERAVDAFPDAADIYERNQATMRRLGHAGWRDWMAQRGDEEDSRENGNAGKPEGSSAAN</sequence>
<dbReference type="HOGENOM" id="CLU_982375_0_0_4"/>
<gene>
    <name evidence="3" type="ordered locus">BURPS1710b_3616</name>
</gene>
<reference evidence="3 4" key="1">
    <citation type="submission" date="2005-09" db="EMBL/GenBank/DDBJ databases">
        <authorList>
            <person name="Woods D.E."/>
            <person name="Nierman W.C."/>
        </authorList>
    </citation>
    <scope>NUCLEOTIDE SEQUENCE [LARGE SCALE GENOMIC DNA]</scope>
    <source>
        <strain evidence="3 4">1710b</strain>
    </source>
</reference>
<dbReference type="EnsemblBacteria" id="ABA49773">
    <property type="protein sequence ID" value="ABA49773"/>
    <property type="gene ID" value="BURPS1710b_3616"/>
</dbReference>
<dbReference type="EMBL" id="CP000124">
    <property type="protein sequence ID" value="ABA49773.1"/>
    <property type="molecule type" value="Genomic_DNA"/>
</dbReference>
<accession>Q3JN72</accession>
<dbReference type="AlphaFoldDB" id="Q3JN72"/>
<organism evidence="3 4">
    <name type="scientific">Burkholderia pseudomallei (strain 1710b)</name>
    <dbReference type="NCBI Taxonomy" id="320372"/>
    <lineage>
        <taxon>Bacteria</taxon>
        <taxon>Pseudomonadati</taxon>
        <taxon>Pseudomonadota</taxon>
        <taxon>Betaproteobacteria</taxon>
        <taxon>Burkholderiales</taxon>
        <taxon>Burkholderiaceae</taxon>
        <taxon>Burkholderia</taxon>
        <taxon>pseudomallei group</taxon>
    </lineage>
</organism>
<dbReference type="Proteomes" id="UP000002700">
    <property type="component" value="Chromosome I"/>
</dbReference>
<evidence type="ECO:0000256" key="2">
    <source>
        <dbReference type="SAM" id="MobiDB-lite"/>
    </source>
</evidence>
<keyword evidence="1" id="KW-0175">Coiled coil</keyword>
<name>Q3JN72_BURP1</name>
<protein>
    <recommendedName>
        <fullName evidence="5">DUF1415 domain-containing protein</fullName>
    </recommendedName>
</protein>